<evidence type="ECO:0000313" key="2">
    <source>
        <dbReference type="EMBL" id="UYV70011.1"/>
    </source>
</evidence>
<dbReference type="InterPro" id="IPR043502">
    <property type="entry name" value="DNA/RNA_pol_sf"/>
</dbReference>
<feature type="domain" description="Reverse transcriptase" evidence="1">
    <location>
        <begin position="71"/>
        <end position="156"/>
    </location>
</feature>
<evidence type="ECO:0000313" key="3">
    <source>
        <dbReference type="Proteomes" id="UP001235939"/>
    </source>
</evidence>
<protein>
    <submittedName>
        <fullName evidence="2">K02A2.6-like</fullName>
    </submittedName>
</protein>
<dbReference type="PANTHER" id="PTHR33064:SF37">
    <property type="entry name" value="RIBONUCLEASE H"/>
    <property type="match status" value="1"/>
</dbReference>
<dbReference type="InterPro" id="IPR000477">
    <property type="entry name" value="RT_dom"/>
</dbReference>
<accession>A0ABY6KMC2</accession>
<proteinExistence type="predicted"/>
<dbReference type="InterPro" id="IPR051320">
    <property type="entry name" value="Viral_Replic_Matur_Polypro"/>
</dbReference>
<dbReference type="CDD" id="cd01647">
    <property type="entry name" value="RT_LTR"/>
    <property type="match status" value="1"/>
</dbReference>
<dbReference type="InterPro" id="IPR043128">
    <property type="entry name" value="Rev_trsase/Diguanyl_cyclase"/>
</dbReference>
<name>A0ABY6KMC2_9ARAC</name>
<organism evidence="2 3">
    <name type="scientific">Cordylochernes scorpioides</name>
    <dbReference type="NCBI Taxonomy" id="51811"/>
    <lineage>
        <taxon>Eukaryota</taxon>
        <taxon>Metazoa</taxon>
        <taxon>Ecdysozoa</taxon>
        <taxon>Arthropoda</taxon>
        <taxon>Chelicerata</taxon>
        <taxon>Arachnida</taxon>
        <taxon>Pseudoscorpiones</taxon>
        <taxon>Cheliferoidea</taxon>
        <taxon>Chernetidae</taxon>
        <taxon>Cordylochernes</taxon>
    </lineage>
</organism>
<dbReference type="Gene3D" id="3.10.10.10">
    <property type="entry name" value="HIV Type 1 Reverse Transcriptase, subunit A, domain 1"/>
    <property type="match status" value="2"/>
</dbReference>
<sequence length="247" mass="28199">MCEKGVIRKSTSSWASPVVLVKKSDGSYRFCVDYRKVNNGTEKSSYPLEDITDCLDRLVGMKYFSHTDFCSPQGKGLYEFQILPFGLTGAPGHFEKIMDTLLAELIWSECMVYLDDDVVYGKDILEHNKWLENVLECFRGAGLSLKPSKSRFAYQKLPILRHVVSENGIEPVTDKIEAVKEFPILKNVKQVRSFLVLCGYYRRFITTFSKISKPLTCLTEKDKKFVISPAETEAFETLKNKLTDESI</sequence>
<dbReference type="SUPFAM" id="SSF56672">
    <property type="entry name" value="DNA/RNA polymerases"/>
    <property type="match status" value="1"/>
</dbReference>
<keyword evidence="3" id="KW-1185">Reference proteome</keyword>
<dbReference type="Proteomes" id="UP001235939">
    <property type="component" value="Chromosome 07"/>
</dbReference>
<dbReference type="Pfam" id="PF00078">
    <property type="entry name" value="RVT_1"/>
    <property type="match status" value="1"/>
</dbReference>
<gene>
    <name evidence="2" type="ORF">LAZ67_7001464</name>
</gene>
<dbReference type="PANTHER" id="PTHR33064">
    <property type="entry name" value="POL PROTEIN"/>
    <property type="match status" value="1"/>
</dbReference>
<dbReference type="EMBL" id="CP092869">
    <property type="protein sequence ID" value="UYV70011.1"/>
    <property type="molecule type" value="Genomic_DNA"/>
</dbReference>
<evidence type="ECO:0000259" key="1">
    <source>
        <dbReference type="Pfam" id="PF00078"/>
    </source>
</evidence>
<reference evidence="2 3" key="1">
    <citation type="submission" date="2022-01" db="EMBL/GenBank/DDBJ databases">
        <title>A chromosomal length assembly of Cordylochernes scorpioides.</title>
        <authorList>
            <person name="Zeh D."/>
            <person name="Zeh J."/>
        </authorList>
    </citation>
    <scope>NUCLEOTIDE SEQUENCE [LARGE SCALE GENOMIC DNA]</scope>
    <source>
        <strain evidence="2">IN4F17</strain>
        <tissue evidence="2">Whole Body</tissue>
    </source>
</reference>
<dbReference type="Gene3D" id="3.30.70.270">
    <property type="match status" value="3"/>
</dbReference>